<dbReference type="SUPFAM" id="SSF51735">
    <property type="entry name" value="NAD(P)-binding Rossmann-fold domains"/>
    <property type="match status" value="1"/>
</dbReference>
<evidence type="ECO:0000256" key="3">
    <source>
        <dbReference type="ARBA" id="ARBA00054560"/>
    </source>
</evidence>
<evidence type="ECO:0000313" key="7">
    <source>
        <dbReference type="Proteomes" id="UP000736164"/>
    </source>
</evidence>
<dbReference type="GO" id="GO:0055129">
    <property type="term" value="P:L-proline biosynthetic process"/>
    <property type="evidence" value="ECO:0007669"/>
    <property type="project" value="TreeGrafter"/>
</dbReference>
<keyword evidence="7" id="KW-1185">Reference proteome</keyword>
<organism evidence="6 7">
    <name type="scientific">Atractosteus spatula</name>
    <name type="common">Alligator gar</name>
    <name type="synonym">Lepisosteus spatula</name>
    <dbReference type="NCBI Taxonomy" id="7917"/>
    <lineage>
        <taxon>Eukaryota</taxon>
        <taxon>Metazoa</taxon>
        <taxon>Chordata</taxon>
        <taxon>Craniata</taxon>
        <taxon>Vertebrata</taxon>
        <taxon>Euteleostomi</taxon>
        <taxon>Actinopterygii</taxon>
        <taxon>Neopterygii</taxon>
        <taxon>Holostei</taxon>
        <taxon>Semionotiformes</taxon>
        <taxon>Lepisosteidae</taxon>
        <taxon>Atractosteus</taxon>
    </lineage>
</organism>
<protein>
    <recommendedName>
        <fullName evidence="4">NADP-dependent oxidoreductase domain-containing protein 1</fullName>
    </recommendedName>
</protein>
<dbReference type="AlphaFoldDB" id="A0A8J7NKR4"/>
<dbReference type="InterPro" id="IPR036291">
    <property type="entry name" value="NAD(P)-bd_dom_sf"/>
</dbReference>
<dbReference type="FunFam" id="3.40.50.720:FF:000447">
    <property type="entry name" value="NADP dependent oxidoreductase domain containing 1"/>
    <property type="match status" value="1"/>
</dbReference>
<dbReference type="PANTHER" id="PTHR11645">
    <property type="entry name" value="PYRROLINE-5-CARBOXYLATE REDUCTASE"/>
    <property type="match status" value="1"/>
</dbReference>
<gene>
    <name evidence="6" type="primary">Noxred1</name>
    <name evidence="6" type="ORF">GTO95_0016125</name>
</gene>
<feature type="non-terminal residue" evidence="6">
    <location>
        <position position="1"/>
    </location>
</feature>
<evidence type="ECO:0000256" key="4">
    <source>
        <dbReference type="ARBA" id="ARBA00072230"/>
    </source>
</evidence>
<name>A0A8J7NKR4_ATRSP</name>
<proteinExistence type="inferred from homology"/>
<dbReference type="GO" id="GO:0004735">
    <property type="term" value="F:pyrroline-5-carboxylate reductase activity"/>
    <property type="evidence" value="ECO:0007669"/>
    <property type="project" value="TreeGrafter"/>
</dbReference>
<sequence>MTDVTQNLHSLDFECGLSENEKQLLFLRARSNGLTLSACAHAAFFCKLLSSSRRRLLKENVTLRSKTSDLKVLSEDQILKVGILGGGHIGKQLALVLMENTGLKPSNINISSRRPETLDDFQKMGIGCFYDNQRLAAWSDVLFLCCLPTHLSQVCADIHSKLRQDCIVYSLVTAVPLNRLKQLLSHSSVLKPEYGFVGSDSVSIWASTGHVTAALKDPKVISAACPLGMSGRVSLPILSFIIPTHFL</sequence>
<evidence type="ECO:0000256" key="2">
    <source>
        <dbReference type="ARBA" id="ARBA00023002"/>
    </source>
</evidence>
<comment type="function">
    <text evidence="3">Probable oxidoreductase.</text>
</comment>
<dbReference type="EMBL" id="JAAWVO010015741">
    <property type="protein sequence ID" value="MBN3314526.1"/>
    <property type="molecule type" value="Genomic_DNA"/>
</dbReference>
<dbReference type="InterPro" id="IPR028939">
    <property type="entry name" value="P5C_Rdtase_cat_N"/>
</dbReference>
<keyword evidence="2" id="KW-0560">Oxidoreductase</keyword>
<evidence type="ECO:0000259" key="5">
    <source>
        <dbReference type="Pfam" id="PF03807"/>
    </source>
</evidence>
<dbReference type="Gene3D" id="3.40.50.720">
    <property type="entry name" value="NAD(P)-binding Rossmann-like Domain"/>
    <property type="match status" value="1"/>
</dbReference>
<reference evidence="6" key="1">
    <citation type="journal article" date="2021" name="Cell">
        <title>Tracing the genetic footprints of vertebrate landing in non-teleost ray-finned fishes.</title>
        <authorList>
            <person name="Bi X."/>
            <person name="Wang K."/>
            <person name="Yang L."/>
            <person name="Pan H."/>
            <person name="Jiang H."/>
            <person name="Wei Q."/>
            <person name="Fang M."/>
            <person name="Yu H."/>
            <person name="Zhu C."/>
            <person name="Cai Y."/>
            <person name="He Y."/>
            <person name="Gan X."/>
            <person name="Zeng H."/>
            <person name="Yu D."/>
            <person name="Zhu Y."/>
            <person name="Jiang H."/>
            <person name="Qiu Q."/>
            <person name="Yang H."/>
            <person name="Zhang Y.E."/>
            <person name="Wang W."/>
            <person name="Zhu M."/>
            <person name="He S."/>
            <person name="Zhang G."/>
        </authorList>
    </citation>
    <scope>NUCLEOTIDE SEQUENCE</scope>
    <source>
        <strain evidence="6">Allg_001</strain>
    </source>
</reference>
<feature type="non-terminal residue" evidence="6">
    <location>
        <position position="247"/>
    </location>
</feature>
<feature type="domain" description="Pyrroline-5-carboxylate reductase catalytic N-terminal" evidence="5">
    <location>
        <begin position="80"/>
        <end position="168"/>
    </location>
</feature>
<comment type="similarity">
    <text evidence="1">Belongs to the pyrroline-5-carboxylate reductase family.</text>
</comment>
<comment type="caution">
    <text evidence="6">The sequence shown here is derived from an EMBL/GenBank/DDBJ whole genome shotgun (WGS) entry which is preliminary data.</text>
</comment>
<accession>A0A8J7NKR4</accession>
<dbReference type="Pfam" id="PF03807">
    <property type="entry name" value="F420_oxidored"/>
    <property type="match status" value="1"/>
</dbReference>
<evidence type="ECO:0000256" key="1">
    <source>
        <dbReference type="ARBA" id="ARBA00005525"/>
    </source>
</evidence>
<dbReference type="PANTHER" id="PTHR11645:SF58">
    <property type="entry name" value="NADP-DEPENDENT OXIDOREDUCTASE DOMAIN-CONTAINING PROTEIN 1"/>
    <property type="match status" value="1"/>
</dbReference>
<evidence type="ECO:0000313" key="6">
    <source>
        <dbReference type="EMBL" id="MBN3314526.1"/>
    </source>
</evidence>
<dbReference type="Proteomes" id="UP000736164">
    <property type="component" value="Unassembled WGS sequence"/>
</dbReference>